<gene>
    <name evidence="1" type="ORF">GIL414_LOCUS73129</name>
</gene>
<reference evidence="1" key="1">
    <citation type="submission" date="2021-02" db="EMBL/GenBank/DDBJ databases">
        <authorList>
            <person name="Nowell W R."/>
        </authorList>
    </citation>
    <scope>NUCLEOTIDE SEQUENCE</scope>
</reference>
<proteinExistence type="predicted"/>
<dbReference type="Proteomes" id="UP000681720">
    <property type="component" value="Unassembled WGS sequence"/>
</dbReference>
<organism evidence="1 2">
    <name type="scientific">Rotaria magnacalcarata</name>
    <dbReference type="NCBI Taxonomy" id="392030"/>
    <lineage>
        <taxon>Eukaryota</taxon>
        <taxon>Metazoa</taxon>
        <taxon>Spiralia</taxon>
        <taxon>Gnathifera</taxon>
        <taxon>Rotifera</taxon>
        <taxon>Eurotatoria</taxon>
        <taxon>Bdelloidea</taxon>
        <taxon>Philodinida</taxon>
        <taxon>Philodinidae</taxon>
        <taxon>Rotaria</taxon>
    </lineage>
</organism>
<comment type="caution">
    <text evidence="1">The sequence shown here is derived from an EMBL/GenBank/DDBJ whole genome shotgun (WGS) entry which is preliminary data.</text>
</comment>
<dbReference type="AlphaFoldDB" id="A0A8S3HY45"/>
<feature type="non-terminal residue" evidence="1">
    <location>
        <position position="1"/>
    </location>
</feature>
<dbReference type="EMBL" id="CAJOBJ010337952">
    <property type="protein sequence ID" value="CAF5191530.1"/>
    <property type="molecule type" value="Genomic_DNA"/>
</dbReference>
<accession>A0A8S3HY45</accession>
<name>A0A8S3HY45_9BILA</name>
<sequence length="80" mass="9495">NNVVTFLMGNLFSRHKEHVIIDEDDDDQFFDCLNDDEPHEHNEQINEIPIQTISHYYAVWIPSNVETTGKQIFIRIFSFI</sequence>
<protein>
    <submittedName>
        <fullName evidence="1">Uncharacterized protein</fullName>
    </submittedName>
</protein>
<evidence type="ECO:0000313" key="2">
    <source>
        <dbReference type="Proteomes" id="UP000681720"/>
    </source>
</evidence>
<evidence type="ECO:0000313" key="1">
    <source>
        <dbReference type="EMBL" id="CAF5191530.1"/>
    </source>
</evidence>